<sequence>MKLASAPSEIYIEQYVAMFAEISGNDYEHEQADADDNEADEVEENDETGSLDVVDDSEEEIELTMEFNINSLIKEVRRVVRIFRKSPLKNAALQKYVKEKHNKELQLTLDCRTCWNSLIDMLKRFILLKDCTQKTLIDLAILNKLSEADFEILTGIVNCLEPVRLAVLALCRSDANLYTADIAFNFMFEQLKQINSSLSIRLFASLRARVNERRTTASQVMCYITNPKDYLAMSKRCFSPADADPKTISTFIRKLVKRLSLSADLTEVEVEESEEEIPLAQLRQDKVDFTSLKEKLNQALENAKMMSAIAVIPSHSMH</sequence>
<feature type="compositionally biased region" description="Acidic residues" evidence="2">
    <location>
        <begin position="33"/>
        <end position="49"/>
    </location>
</feature>
<gene>
    <name evidence="3" type="ORF">QE152_g35625</name>
</gene>
<comment type="caution">
    <text evidence="3">The sequence shown here is derived from an EMBL/GenBank/DDBJ whole genome shotgun (WGS) entry which is preliminary data.</text>
</comment>
<name>A0AAW1IFX5_POPJA</name>
<feature type="region of interest" description="Disordered" evidence="2">
    <location>
        <begin position="27"/>
        <end position="49"/>
    </location>
</feature>
<dbReference type="AlphaFoldDB" id="A0AAW1IFX5"/>
<dbReference type="SUPFAM" id="SSF53098">
    <property type="entry name" value="Ribonuclease H-like"/>
    <property type="match status" value="1"/>
</dbReference>
<evidence type="ECO:0000256" key="1">
    <source>
        <dbReference type="SAM" id="Coils"/>
    </source>
</evidence>
<evidence type="ECO:0000256" key="2">
    <source>
        <dbReference type="SAM" id="MobiDB-lite"/>
    </source>
</evidence>
<proteinExistence type="predicted"/>
<evidence type="ECO:0000313" key="4">
    <source>
        <dbReference type="Proteomes" id="UP001458880"/>
    </source>
</evidence>
<reference evidence="3 4" key="1">
    <citation type="journal article" date="2024" name="BMC Genomics">
        <title>De novo assembly and annotation of Popillia japonica's genome with initial clues to its potential as an invasive pest.</title>
        <authorList>
            <person name="Cucini C."/>
            <person name="Boschi S."/>
            <person name="Funari R."/>
            <person name="Cardaioli E."/>
            <person name="Iannotti N."/>
            <person name="Marturano G."/>
            <person name="Paoli F."/>
            <person name="Bruttini M."/>
            <person name="Carapelli A."/>
            <person name="Frati F."/>
            <person name="Nardi F."/>
        </authorList>
    </citation>
    <scope>NUCLEOTIDE SEQUENCE [LARGE SCALE GENOMIC DNA]</scope>
    <source>
        <strain evidence="3">DMR45628</strain>
    </source>
</reference>
<evidence type="ECO:0000313" key="3">
    <source>
        <dbReference type="EMBL" id="KAK9688338.1"/>
    </source>
</evidence>
<dbReference type="Proteomes" id="UP001458880">
    <property type="component" value="Unassembled WGS sequence"/>
</dbReference>
<organism evidence="3 4">
    <name type="scientific">Popillia japonica</name>
    <name type="common">Japanese beetle</name>
    <dbReference type="NCBI Taxonomy" id="7064"/>
    <lineage>
        <taxon>Eukaryota</taxon>
        <taxon>Metazoa</taxon>
        <taxon>Ecdysozoa</taxon>
        <taxon>Arthropoda</taxon>
        <taxon>Hexapoda</taxon>
        <taxon>Insecta</taxon>
        <taxon>Pterygota</taxon>
        <taxon>Neoptera</taxon>
        <taxon>Endopterygota</taxon>
        <taxon>Coleoptera</taxon>
        <taxon>Polyphaga</taxon>
        <taxon>Scarabaeiformia</taxon>
        <taxon>Scarabaeidae</taxon>
        <taxon>Rutelinae</taxon>
        <taxon>Popillia</taxon>
    </lineage>
</organism>
<keyword evidence="1" id="KW-0175">Coiled coil</keyword>
<dbReference type="EMBL" id="JASPKY010000595">
    <property type="protein sequence ID" value="KAK9688338.1"/>
    <property type="molecule type" value="Genomic_DNA"/>
</dbReference>
<protein>
    <submittedName>
        <fullName evidence="3">Uncharacterized protein</fullName>
    </submittedName>
</protein>
<feature type="coiled-coil region" evidence="1">
    <location>
        <begin position="256"/>
        <end position="299"/>
    </location>
</feature>
<dbReference type="InterPro" id="IPR012337">
    <property type="entry name" value="RNaseH-like_sf"/>
</dbReference>
<accession>A0AAW1IFX5</accession>
<keyword evidence="4" id="KW-1185">Reference proteome</keyword>